<organism evidence="2 3">
    <name type="scientific">Vibrio rumoiensis 1S-45</name>
    <dbReference type="NCBI Taxonomy" id="1188252"/>
    <lineage>
        <taxon>Bacteria</taxon>
        <taxon>Pseudomonadati</taxon>
        <taxon>Pseudomonadota</taxon>
        <taxon>Gammaproteobacteria</taxon>
        <taxon>Vibrionales</taxon>
        <taxon>Vibrionaceae</taxon>
        <taxon>Vibrio</taxon>
    </lineage>
</organism>
<accession>A0A1E5E3M8</accession>
<keyword evidence="1" id="KW-0472">Membrane</keyword>
<feature type="transmembrane region" description="Helical" evidence="1">
    <location>
        <begin position="6"/>
        <end position="22"/>
    </location>
</feature>
<reference evidence="2 3" key="1">
    <citation type="journal article" date="2012" name="Science">
        <title>Ecological populations of bacteria act as socially cohesive units of antibiotic production and resistance.</title>
        <authorList>
            <person name="Cordero O.X."/>
            <person name="Wildschutte H."/>
            <person name="Kirkup B."/>
            <person name="Proehl S."/>
            <person name="Ngo L."/>
            <person name="Hussain F."/>
            <person name="Le Roux F."/>
            <person name="Mincer T."/>
            <person name="Polz M.F."/>
        </authorList>
    </citation>
    <scope>NUCLEOTIDE SEQUENCE [LARGE SCALE GENOMIC DNA]</scope>
    <source>
        <strain evidence="2 3">1S-45</strain>
    </source>
</reference>
<comment type="caution">
    <text evidence="2">The sequence shown here is derived from an EMBL/GenBank/DDBJ whole genome shotgun (WGS) entry which is preliminary data.</text>
</comment>
<keyword evidence="1" id="KW-1133">Transmembrane helix</keyword>
<dbReference type="RefSeq" id="WP_017025211.1">
    <property type="nucleotide sequence ID" value="NZ_AJYK02000043.1"/>
</dbReference>
<keyword evidence="1" id="KW-0812">Transmembrane</keyword>
<proteinExistence type="predicted"/>
<evidence type="ECO:0000313" key="3">
    <source>
        <dbReference type="Proteomes" id="UP000094070"/>
    </source>
</evidence>
<gene>
    <name evidence="2" type="ORF">A1QC_00845</name>
</gene>
<evidence type="ECO:0000256" key="1">
    <source>
        <dbReference type="SAM" id="Phobius"/>
    </source>
</evidence>
<evidence type="ECO:0008006" key="4">
    <source>
        <dbReference type="Google" id="ProtNLM"/>
    </source>
</evidence>
<evidence type="ECO:0000313" key="2">
    <source>
        <dbReference type="EMBL" id="OEF26946.1"/>
    </source>
</evidence>
<dbReference type="AlphaFoldDB" id="A0A1E5E3M8"/>
<dbReference type="OrthoDB" id="5826599at2"/>
<name>A0A1E5E3M8_9VIBR</name>
<dbReference type="Proteomes" id="UP000094070">
    <property type="component" value="Unassembled WGS sequence"/>
</dbReference>
<sequence length="274" mass="31574">MFISVSLFIVAAIVACLIYFSGMREKNNHSRHALINQLRALIFLVRQHRATTHSHLSEMQNNTASLESITAQMTETFTQLKVVSAPDTKLEIRILHEKTQILLDHWSTYSIAKNQLEHGRVIRQILFLIDEVLISWLVDSHHDDIASDYHHGWQKVLDTLEVLTRFRISIQEIDSDLGKQRFRHHASVLSRRLNQLSLICPLTTADSDQNGVIQTLKQWQDSEIIEKSPLELYQLSLDASLIIFNIYDQILSDICESIYLPLENLDAIEKKPAQ</sequence>
<dbReference type="EMBL" id="AJYK02000043">
    <property type="protein sequence ID" value="OEF26946.1"/>
    <property type="molecule type" value="Genomic_DNA"/>
</dbReference>
<protein>
    <recommendedName>
        <fullName evidence="4">Nitrate/nitrite sensing protein domain-containing protein</fullName>
    </recommendedName>
</protein>
<dbReference type="eggNOG" id="ENOG5031S1S">
    <property type="taxonomic scope" value="Bacteria"/>
</dbReference>
<keyword evidence="3" id="KW-1185">Reference proteome</keyword>